<dbReference type="Pfam" id="PF04227">
    <property type="entry name" value="Indigoidine_A"/>
    <property type="match status" value="1"/>
</dbReference>
<feature type="active site" description="Nucleophile" evidence="6">
    <location>
        <position position="167"/>
    </location>
</feature>
<evidence type="ECO:0000256" key="5">
    <source>
        <dbReference type="ARBA" id="ARBA00023295"/>
    </source>
</evidence>
<comment type="similarity">
    <text evidence="6">Belongs to the pseudouridine-5'-phosphate glycosidase family.</text>
</comment>
<dbReference type="InterPro" id="IPR022830">
    <property type="entry name" value="Indigdn_synthA-like"/>
</dbReference>
<dbReference type="GO" id="GO:0046872">
    <property type="term" value="F:metal ion binding"/>
    <property type="evidence" value="ECO:0007669"/>
    <property type="project" value="UniProtKB-KW"/>
</dbReference>
<dbReference type="HAMAP" id="MF_01876">
    <property type="entry name" value="PsiMP_glycosidase"/>
    <property type="match status" value="1"/>
</dbReference>
<name>A0AAW9RA66_9GAMM</name>
<evidence type="ECO:0000313" key="8">
    <source>
        <dbReference type="Proteomes" id="UP001359886"/>
    </source>
</evidence>
<keyword evidence="8" id="KW-1185">Reference proteome</keyword>
<keyword evidence="2 6" id="KW-0378">Hydrolase</keyword>
<evidence type="ECO:0000256" key="1">
    <source>
        <dbReference type="ARBA" id="ARBA00022723"/>
    </source>
</evidence>
<dbReference type="EMBL" id="JAZHOG010000001">
    <property type="protein sequence ID" value="MEJ8566296.1"/>
    <property type="molecule type" value="Genomic_DNA"/>
</dbReference>
<feature type="binding site" evidence="6">
    <location>
        <position position="114"/>
    </location>
    <ligand>
        <name>substrate</name>
    </ligand>
</feature>
<comment type="cofactor">
    <cofactor evidence="6">
        <name>Mn(2+)</name>
        <dbReference type="ChEBI" id="CHEBI:29035"/>
    </cofactor>
    <text evidence="6">Binds 1 Mn(2+) ion per subunit.</text>
</comment>
<dbReference type="PANTHER" id="PTHR42909">
    <property type="entry name" value="ZGC:136858"/>
    <property type="match status" value="1"/>
</dbReference>
<dbReference type="PANTHER" id="PTHR42909:SF1">
    <property type="entry name" value="CARBOHYDRATE KINASE PFKB DOMAIN-CONTAINING PROTEIN"/>
    <property type="match status" value="1"/>
</dbReference>
<dbReference type="GO" id="GO:0004730">
    <property type="term" value="F:pseudouridylate synthase activity"/>
    <property type="evidence" value="ECO:0007669"/>
    <property type="project" value="UniProtKB-UniRule"/>
</dbReference>
<keyword evidence="5 6" id="KW-0326">Glycosidase</keyword>
<feature type="binding site" evidence="6">
    <location>
        <position position="146"/>
    </location>
    <ligand>
        <name>Mn(2+)</name>
        <dbReference type="ChEBI" id="CHEBI:29035"/>
    </ligand>
</feature>
<comment type="caution">
    <text evidence="7">The sequence shown here is derived from an EMBL/GenBank/DDBJ whole genome shotgun (WGS) entry which is preliminary data.</text>
</comment>
<feature type="binding site" evidence="6">
    <location>
        <begin position="148"/>
        <end position="150"/>
    </location>
    <ligand>
        <name>substrate</name>
    </ligand>
</feature>
<evidence type="ECO:0000313" key="7">
    <source>
        <dbReference type="EMBL" id="MEJ8566296.1"/>
    </source>
</evidence>
<reference evidence="7 8" key="1">
    <citation type="submission" date="2024-02" db="EMBL/GenBank/DDBJ databases">
        <title>A novel Wenzhouxiangellaceae bacterium, isolated from coastal sediments.</title>
        <authorList>
            <person name="Du Z.-J."/>
            <person name="Ye Y.-Q."/>
            <person name="Zhang X.-Y."/>
        </authorList>
    </citation>
    <scope>NUCLEOTIDE SEQUENCE [LARGE SCALE GENOMIC DNA]</scope>
    <source>
        <strain evidence="7 8">CH-27</strain>
    </source>
</reference>
<feature type="active site" description="Proton donor" evidence="6">
    <location>
        <position position="32"/>
    </location>
</feature>
<dbReference type="EC" id="4.2.1.70" evidence="6"/>
<comment type="subunit">
    <text evidence="6">Homotrimer.</text>
</comment>
<dbReference type="GO" id="GO:0016798">
    <property type="term" value="F:hydrolase activity, acting on glycosyl bonds"/>
    <property type="evidence" value="ECO:0007669"/>
    <property type="project" value="UniProtKB-KW"/>
</dbReference>
<comment type="catalytic activity">
    <reaction evidence="6">
        <text>D-ribose 5-phosphate + uracil = psi-UMP + H2O</text>
        <dbReference type="Rhea" id="RHEA:18337"/>
        <dbReference type="ChEBI" id="CHEBI:15377"/>
        <dbReference type="ChEBI" id="CHEBI:17568"/>
        <dbReference type="ChEBI" id="CHEBI:58380"/>
        <dbReference type="ChEBI" id="CHEBI:78346"/>
        <dbReference type="EC" id="4.2.1.70"/>
    </reaction>
</comment>
<dbReference type="AlphaFoldDB" id="A0AAW9RA66"/>
<evidence type="ECO:0000256" key="2">
    <source>
        <dbReference type="ARBA" id="ARBA00022801"/>
    </source>
</evidence>
<accession>A0AAW9RA66</accession>
<dbReference type="GO" id="GO:0005737">
    <property type="term" value="C:cytoplasm"/>
    <property type="evidence" value="ECO:0007669"/>
    <property type="project" value="TreeGrafter"/>
</dbReference>
<organism evidence="7 8">
    <name type="scientific">Elongatibacter sediminis</name>
    <dbReference type="NCBI Taxonomy" id="3119006"/>
    <lineage>
        <taxon>Bacteria</taxon>
        <taxon>Pseudomonadati</taxon>
        <taxon>Pseudomonadota</taxon>
        <taxon>Gammaproteobacteria</taxon>
        <taxon>Chromatiales</taxon>
        <taxon>Wenzhouxiangellaceae</taxon>
        <taxon>Elongatibacter</taxon>
    </lineage>
</organism>
<gene>
    <name evidence="6" type="primary">psuG</name>
    <name evidence="7" type="ORF">V3330_01555</name>
</gene>
<feature type="binding site" evidence="6">
    <location>
        <position position="94"/>
    </location>
    <ligand>
        <name>substrate</name>
    </ligand>
</feature>
<keyword evidence="3 6" id="KW-0464">Manganese</keyword>
<evidence type="ECO:0000256" key="6">
    <source>
        <dbReference type="HAMAP-Rule" id="MF_01876"/>
    </source>
</evidence>
<dbReference type="RefSeq" id="WP_354693619.1">
    <property type="nucleotide sequence ID" value="NZ_JAZHOG010000001.1"/>
</dbReference>
<evidence type="ECO:0000256" key="3">
    <source>
        <dbReference type="ARBA" id="ARBA00023211"/>
    </source>
</evidence>
<evidence type="ECO:0000256" key="4">
    <source>
        <dbReference type="ARBA" id="ARBA00023239"/>
    </source>
</evidence>
<dbReference type="InterPro" id="IPR007342">
    <property type="entry name" value="PsuG"/>
</dbReference>
<keyword evidence="4 6" id="KW-0456">Lyase</keyword>
<dbReference type="SUPFAM" id="SSF110581">
    <property type="entry name" value="Indigoidine synthase A-like"/>
    <property type="match status" value="1"/>
</dbReference>
<dbReference type="Proteomes" id="UP001359886">
    <property type="component" value="Unassembled WGS sequence"/>
</dbReference>
<dbReference type="Gene3D" id="3.40.1790.10">
    <property type="entry name" value="Indigoidine synthase domain"/>
    <property type="match status" value="1"/>
</dbReference>
<keyword evidence="1 6" id="KW-0479">Metal-binding</keyword>
<comment type="function">
    <text evidence="6">Catalyzes the reversible cleavage of pseudouridine 5'-phosphate (PsiMP) to ribose 5-phosphate and uracil. Functions biologically in the cleavage direction, as part of a pseudouridine degradation pathway.</text>
</comment>
<dbReference type="GO" id="GO:0046113">
    <property type="term" value="P:nucleobase catabolic process"/>
    <property type="evidence" value="ECO:0007669"/>
    <property type="project" value="UniProtKB-UniRule"/>
</dbReference>
<proteinExistence type="inferred from homology"/>
<sequence>MNPSASPAGRLLAVQPEIQQALDAGHPVMALESTLICHGLPWPRNLDTARQLEAIVREQGVMPATIAILDGRLRVGLGSEQLERLARLGDKAIKCSRRDIAVVLQQHRAGATTVAATMIIAAMAGIRIFATGGIGGVHRGAAQTLDISADLPELARTPMAVVCSGPKAILDLPLTAQYLETHGVPVIGYQTDELPSFYSRTSGLPVDHRLDTPAEVAEFLHLKWSLGLGGGVLLANPVPEEHAIEPEIVEKTVDLALREAERQGVSGRVLTPFLLARMERLTGGDSLKTNIALVLSNARVGARMATAYHSASD</sequence>
<protein>
    <recommendedName>
        <fullName evidence="6">Pseudouridine-5'-phosphate glycosidase</fullName>
        <shortName evidence="6">PsiMP glycosidase</shortName>
        <ecNumber evidence="6">4.2.1.70</ecNumber>
    </recommendedName>
</protein>